<evidence type="ECO:0000313" key="3">
    <source>
        <dbReference type="EMBL" id="MEE1934358.1"/>
    </source>
</evidence>
<feature type="domain" description="HIT" evidence="2">
    <location>
        <begin position="6"/>
        <end position="108"/>
    </location>
</feature>
<reference evidence="3 4" key="1">
    <citation type="submission" date="2024-01" db="EMBL/GenBank/DDBJ databases">
        <title>Unpublished Manusciprt.</title>
        <authorList>
            <person name="Duman M."/>
            <person name="Valdes E.G."/>
            <person name="Ajmi N."/>
            <person name="Altun S."/>
            <person name="Saticioglu I.B."/>
        </authorList>
    </citation>
    <scope>NUCLEOTIDE SEQUENCE [LARGE SCALE GENOMIC DNA]</scope>
    <source>
        <strain evidence="3 4">148P</strain>
    </source>
</reference>
<accession>A0ABU7HS49</accession>
<dbReference type="Proteomes" id="UP001335100">
    <property type="component" value="Unassembled WGS sequence"/>
</dbReference>
<dbReference type="Gene3D" id="3.30.428.10">
    <property type="entry name" value="HIT-like"/>
    <property type="match status" value="1"/>
</dbReference>
<evidence type="ECO:0000313" key="4">
    <source>
        <dbReference type="Proteomes" id="UP001335100"/>
    </source>
</evidence>
<dbReference type="InterPro" id="IPR036265">
    <property type="entry name" value="HIT-like_sf"/>
</dbReference>
<dbReference type="RefSeq" id="WP_330075132.1">
    <property type="nucleotide sequence ID" value="NZ_JAZDQJ010000014.1"/>
</dbReference>
<comment type="caution">
    <text evidence="3">The sequence shown here is derived from an EMBL/GenBank/DDBJ whole genome shotgun (WGS) entry which is preliminary data.</text>
</comment>
<dbReference type="EMBL" id="JAZDQJ010000014">
    <property type="protein sequence ID" value="MEE1934358.1"/>
    <property type="molecule type" value="Genomic_DNA"/>
</dbReference>
<keyword evidence="4" id="KW-1185">Reference proteome</keyword>
<gene>
    <name evidence="3" type="ORF">V0R50_14085</name>
</gene>
<organism evidence="3 4">
    <name type="scientific">Pseudomonas ulcerans</name>
    <dbReference type="NCBI Taxonomy" id="3115852"/>
    <lineage>
        <taxon>Bacteria</taxon>
        <taxon>Pseudomonadati</taxon>
        <taxon>Pseudomonadota</taxon>
        <taxon>Gammaproteobacteria</taxon>
        <taxon>Pseudomonadales</taxon>
        <taxon>Pseudomonadaceae</taxon>
        <taxon>Pseudomonas</taxon>
    </lineage>
</organism>
<dbReference type="Pfam" id="PF01230">
    <property type="entry name" value="HIT"/>
    <property type="match status" value="1"/>
</dbReference>
<comment type="caution">
    <text evidence="1">Lacks conserved residue(s) required for the propagation of feature annotation.</text>
</comment>
<dbReference type="PROSITE" id="PS51084">
    <property type="entry name" value="HIT_2"/>
    <property type="match status" value="1"/>
</dbReference>
<dbReference type="InterPro" id="IPR011146">
    <property type="entry name" value="HIT-like"/>
</dbReference>
<dbReference type="SUPFAM" id="SSF54197">
    <property type="entry name" value="HIT-like"/>
    <property type="match status" value="1"/>
</dbReference>
<evidence type="ECO:0000259" key="2">
    <source>
        <dbReference type="PROSITE" id="PS51084"/>
    </source>
</evidence>
<proteinExistence type="predicted"/>
<evidence type="ECO:0000256" key="1">
    <source>
        <dbReference type="PROSITE-ProRule" id="PRU00464"/>
    </source>
</evidence>
<name>A0ABU7HS49_9PSED</name>
<sequence>MSLITERVELARRGANDKVICRMPSGWAVMGDVQFLEGYCLLLPDPVVPSLNDLTIEARATYLLDMARLGDALLQATGALRVNYEILGNSEPELHCHVFPRYASEPEGKRKMPVWFYDWKSAPPYDEALHGNLRARLAQLLL</sequence>
<protein>
    <submittedName>
        <fullName evidence="3">HIT domain-containing protein</fullName>
    </submittedName>
</protein>